<dbReference type="EMBL" id="CP045915">
    <property type="protein sequence ID" value="QGH36086.1"/>
    <property type="molecule type" value="Genomic_DNA"/>
</dbReference>
<dbReference type="InterPro" id="IPR011990">
    <property type="entry name" value="TPR-like_helical_dom_sf"/>
</dbReference>
<name>A0A5Q2TMS4_9BACI</name>
<dbReference type="Gene3D" id="1.25.40.10">
    <property type="entry name" value="Tetratricopeptide repeat domain"/>
    <property type="match status" value="1"/>
</dbReference>
<dbReference type="AlphaFoldDB" id="A0A5Q2TMS4"/>
<reference evidence="3 4" key="1">
    <citation type="submission" date="2019-11" db="EMBL/GenBank/DDBJ databases">
        <title>Gracilibacillus salitolerans sp. nov., a moderate halophile isolated from a saline soil in northwest China.</title>
        <authorList>
            <person name="Gan L."/>
        </authorList>
    </citation>
    <scope>NUCLEOTIDE SEQUENCE [LARGE SCALE GENOMIC DNA]</scope>
    <source>
        <strain evidence="3 4">SCU50</strain>
    </source>
</reference>
<dbReference type="PROSITE" id="PS50005">
    <property type="entry name" value="TPR"/>
    <property type="match status" value="1"/>
</dbReference>
<dbReference type="SUPFAM" id="SSF48452">
    <property type="entry name" value="TPR-like"/>
    <property type="match status" value="1"/>
</dbReference>
<dbReference type="Proteomes" id="UP000339690">
    <property type="component" value="Chromosome"/>
</dbReference>
<evidence type="ECO:0000313" key="4">
    <source>
        <dbReference type="Proteomes" id="UP000339690"/>
    </source>
</evidence>
<feature type="region of interest" description="Disordered" evidence="2">
    <location>
        <begin position="1"/>
        <end position="25"/>
    </location>
</feature>
<protein>
    <submittedName>
        <fullName evidence="3">Tetratricopeptide repeat protein</fullName>
    </submittedName>
</protein>
<dbReference type="RefSeq" id="WP_153792277.1">
    <property type="nucleotide sequence ID" value="NZ_CP045915.1"/>
</dbReference>
<organism evidence="3 4">
    <name type="scientific">Gracilibacillus salitolerans</name>
    <dbReference type="NCBI Taxonomy" id="2663022"/>
    <lineage>
        <taxon>Bacteria</taxon>
        <taxon>Bacillati</taxon>
        <taxon>Bacillota</taxon>
        <taxon>Bacilli</taxon>
        <taxon>Bacillales</taxon>
        <taxon>Bacillaceae</taxon>
        <taxon>Gracilibacillus</taxon>
    </lineage>
</organism>
<sequence length="130" mass="15422">MPLFKRKKKENDSKTEMQQQVKKEHLTEQIENYKTKLQNAESEGVDQIHILNMLGSLYFEIENYDQAIKYYEASIEENKALGKAFTDLIKLYNIKRKEATKENDKEKVQLYLQKSDDLMKLTKDSIRGRI</sequence>
<feature type="repeat" description="TPR" evidence="1">
    <location>
        <begin position="48"/>
        <end position="81"/>
    </location>
</feature>
<feature type="compositionally biased region" description="Basic and acidic residues" evidence="2">
    <location>
        <begin position="9"/>
        <end position="25"/>
    </location>
</feature>
<dbReference type="InterPro" id="IPR019734">
    <property type="entry name" value="TPR_rpt"/>
</dbReference>
<dbReference type="KEGG" id="grc:GI584_19430"/>
<dbReference type="SMART" id="SM00028">
    <property type="entry name" value="TPR"/>
    <property type="match status" value="1"/>
</dbReference>
<accession>A0A5Q2TMS4</accession>
<dbReference type="Pfam" id="PF13181">
    <property type="entry name" value="TPR_8"/>
    <property type="match status" value="1"/>
</dbReference>
<keyword evidence="4" id="KW-1185">Reference proteome</keyword>
<proteinExistence type="predicted"/>
<evidence type="ECO:0000313" key="3">
    <source>
        <dbReference type="EMBL" id="QGH36086.1"/>
    </source>
</evidence>
<keyword evidence="1" id="KW-0802">TPR repeat</keyword>
<evidence type="ECO:0000256" key="2">
    <source>
        <dbReference type="SAM" id="MobiDB-lite"/>
    </source>
</evidence>
<evidence type="ECO:0000256" key="1">
    <source>
        <dbReference type="PROSITE-ProRule" id="PRU00339"/>
    </source>
</evidence>
<gene>
    <name evidence="3" type="ORF">GI584_19430</name>
</gene>